<feature type="domain" description="Pyrroline-5-carboxylate reductase catalytic N-terminal" evidence="2">
    <location>
        <begin position="33"/>
        <end position="130"/>
    </location>
</feature>
<dbReference type="GO" id="GO:0050661">
    <property type="term" value="F:NADP binding"/>
    <property type="evidence" value="ECO:0007669"/>
    <property type="project" value="InterPro"/>
</dbReference>
<dbReference type="GO" id="GO:0052851">
    <property type="term" value="F:ferric-chelate reductase (NADPH) activity"/>
    <property type="evidence" value="ECO:0007669"/>
    <property type="project" value="TreeGrafter"/>
</dbReference>
<dbReference type="AlphaFoldDB" id="A0A6J6KZ99"/>
<accession>A0A6J6KZ99</accession>
<dbReference type="GO" id="GO:0008823">
    <property type="term" value="F:cupric reductase (NADH) activity"/>
    <property type="evidence" value="ECO:0007669"/>
    <property type="project" value="TreeGrafter"/>
</dbReference>
<dbReference type="PANTHER" id="PTHR14239:SF0">
    <property type="entry name" value="F420-DEPENDENT NADP REDUCTASE"/>
    <property type="match status" value="1"/>
</dbReference>
<evidence type="ECO:0000259" key="2">
    <source>
        <dbReference type="Pfam" id="PF03807"/>
    </source>
</evidence>
<dbReference type="GO" id="GO:0070967">
    <property type="term" value="F:coenzyme F420 binding"/>
    <property type="evidence" value="ECO:0007669"/>
    <property type="project" value="InterPro"/>
</dbReference>
<dbReference type="GO" id="GO:0005886">
    <property type="term" value="C:plasma membrane"/>
    <property type="evidence" value="ECO:0007669"/>
    <property type="project" value="TreeGrafter"/>
</dbReference>
<dbReference type="SUPFAM" id="SSF51735">
    <property type="entry name" value="NAD(P)-binding Rossmann-fold domains"/>
    <property type="match status" value="1"/>
</dbReference>
<keyword evidence="1" id="KW-0560">Oxidoreductase</keyword>
<sequence>MRTPVTTIFFPVKIPMGMTVVRGTRLCKARSMRIGIIGGTGPAGSGLAIRLGVAGHDVVIGSRSKDRSVEKVAELVALWPKHQLRLTAGDNADAVDCEIVVVATPWDSTATIVGEFAEELRDKVVITMANALVKVGKEFQPLVPPRGSIAAHVQAEIPHSRVVAAMQHLPAKELGNLDHKVDSDVLICSDFPEAIEVVSDLVQQIPGCRPLNTGRLSNALALEAFTAVLLQLNVRYKTRVAPRLTGIPDIDPRNGRTTTIAE</sequence>
<reference evidence="3" key="1">
    <citation type="submission" date="2020-05" db="EMBL/GenBank/DDBJ databases">
        <authorList>
            <person name="Chiriac C."/>
            <person name="Salcher M."/>
            <person name="Ghai R."/>
            <person name="Kavagutti S V."/>
        </authorList>
    </citation>
    <scope>NUCLEOTIDE SEQUENCE</scope>
</reference>
<proteinExistence type="predicted"/>
<dbReference type="NCBIfam" id="TIGR01915">
    <property type="entry name" value="npdG"/>
    <property type="match status" value="1"/>
</dbReference>
<dbReference type="InterPro" id="IPR051267">
    <property type="entry name" value="STEAP_metalloreductase"/>
</dbReference>
<name>A0A6J6KZ99_9ZZZZ</name>
<organism evidence="3">
    <name type="scientific">freshwater metagenome</name>
    <dbReference type="NCBI Taxonomy" id="449393"/>
    <lineage>
        <taxon>unclassified sequences</taxon>
        <taxon>metagenomes</taxon>
        <taxon>ecological metagenomes</taxon>
    </lineage>
</organism>
<evidence type="ECO:0000313" key="3">
    <source>
        <dbReference type="EMBL" id="CAB4654742.1"/>
    </source>
</evidence>
<dbReference type="EMBL" id="CAEZWH010000117">
    <property type="protein sequence ID" value="CAB4654742.1"/>
    <property type="molecule type" value="Genomic_DNA"/>
</dbReference>
<dbReference type="InterPro" id="IPR028939">
    <property type="entry name" value="P5C_Rdtase_cat_N"/>
</dbReference>
<dbReference type="PANTHER" id="PTHR14239">
    <property type="entry name" value="DUDULIN-RELATED"/>
    <property type="match status" value="1"/>
</dbReference>
<dbReference type="Pfam" id="PF03807">
    <property type="entry name" value="F420_oxidored"/>
    <property type="match status" value="1"/>
</dbReference>
<dbReference type="InterPro" id="IPR036291">
    <property type="entry name" value="NAD(P)-bd_dom_sf"/>
</dbReference>
<dbReference type="InterPro" id="IPR010185">
    <property type="entry name" value="NpdG"/>
</dbReference>
<dbReference type="Gene3D" id="3.40.50.720">
    <property type="entry name" value="NAD(P)-binding Rossmann-like Domain"/>
    <property type="match status" value="1"/>
</dbReference>
<dbReference type="GO" id="GO:0006740">
    <property type="term" value="P:NADPH regeneration"/>
    <property type="evidence" value="ECO:0007669"/>
    <property type="project" value="InterPro"/>
</dbReference>
<dbReference type="GO" id="GO:0016651">
    <property type="term" value="F:oxidoreductase activity, acting on NAD(P)H"/>
    <property type="evidence" value="ECO:0007669"/>
    <property type="project" value="InterPro"/>
</dbReference>
<evidence type="ECO:0000256" key="1">
    <source>
        <dbReference type="ARBA" id="ARBA00023002"/>
    </source>
</evidence>
<gene>
    <name evidence="3" type="ORF">UFOPK2195_00680</name>
</gene>
<protein>
    <submittedName>
        <fullName evidence="3">Unannotated protein</fullName>
    </submittedName>
</protein>
<dbReference type="GO" id="GO:0015677">
    <property type="term" value="P:copper ion import"/>
    <property type="evidence" value="ECO:0007669"/>
    <property type="project" value="TreeGrafter"/>
</dbReference>